<evidence type="ECO:0000313" key="4">
    <source>
        <dbReference type="Proteomes" id="UP001314262"/>
    </source>
</evidence>
<sequence length="314" mass="36298">MNKRIEWVDVAKAIGILLVVYGHVILGVHDAGVWGNTFSYRLQHSVIYATHMPLFFFLSGIFAVKWVQRVAKTAIWQKAKTLLIPYFVWGIVQAVVMQVFSKSTNNGQGLGNAVQLPFMPYAQFWFLYDLFWIFMVYYLFLHVFKLSTKWYIGFAAVMFLISPFMGVWEFWRIFYYMIFFALGTLVLNHSDLLDKVNIWLNLILVVILHLIYFFVSMPTALHNAFSFFVAMSGVVLLINLSKHIKSSAIDYVGRNSMAIFLLHIIFTAGTRIVFTKLGLDNLYIQLIAGLFMGMLAPLVVLEITRKMKINQYLF</sequence>
<keyword evidence="4" id="KW-1185">Reference proteome</keyword>
<feature type="transmembrane region" description="Helical" evidence="1">
    <location>
        <begin position="221"/>
        <end position="240"/>
    </location>
</feature>
<evidence type="ECO:0000313" key="3">
    <source>
        <dbReference type="EMBL" id="CAK1233966.1"/>
    </source>
</evidence>
<proteinExistence type="predicted"/>
<reference evidence="3 4" key="1">
    <citation type="submission" date="2023-10" db="EMBL/GenBank/DDBJ databases">
        <authorList>
            <person name="Botero Cardona J."/>
        </authorList>
    </citation>
    <scope>NUCLEOTIDE SEQUENCE [LARGE SCALE GENOMIC DNA]</scope>
    <source>
        <strain evidence="3 4">R-53137</strain>
    </source>
</reference>
<dbReference type="PANTHER" id="PTHR37312">
    <property type="entry name" value="MEMBRANE-BOUND ACYLTRANSFERASE YKRP-RELATED"/>
    <property type="match status" value="1"/>
</dbReference>
<keyword evidence="1" id="KW-1133">Transmembrane helix</keyword>
<keyword evidence="1" id="KW-0812">Transmembrane</keyword>
<feature type="transmembrane region" description="Helical" evidence="1">
    <location>
        <begin position="196"/>
        <end position="215"/>
    </location>
</feature>
<feature type="transmembrane region" description="Helical" evidence="1">
    <location>
        <begin position="150"/>
        <end position="167"/>
    </location>
</feature>
<keyword evidence="1" id="KW-0472">Membrane</keyword>
<name>A0ABN9YN78_9LACO</name>
<protein>
    <submittedName>
        <fullName evidence="3">Uncharacterized membrane protein YcfT (YcfT)</fullName>
    </submittedName>
</protein>
<accession>A0ABN9YN78</accession>
<feature type="transmembrane region" description="Helical" evidence="1">
    <location>
        <begin position="252"/>
        <end position="270"/>
    </location>
</feature>
<feature type="transmembrane region" description="Helical" evidence="1">
    <location>
        <begin position="282"/>
        <end position="301"/>
    </location>
</feature>
<feature type="transmembrane region" description="Helical" evidence="1">
    <location>
        <begin position="7"/>
        <end position="26"/>
    </location>
</feature>
<feature type="transmembrane region" description="Helical" evidence="1">
    <location>
        <begin position="173"/>
        <end position="189"/>
    </location>
</feature>
<dbReference type="PANTHER" id="PTHR37312:SF1">
    <property type="entry name" value="MEMBRANE-BOUND ACYLTRANSFERASE YKRP-RELATED"/>
    <property type="match status" value="1"/>
</dbReference>
<organism evidence="3 4">
    <name type="scientific">Fructobacillus tropaeoli</name>
    <dbReference type="NCBI Taxonomy" id="709323"/>
    <lineage>
        <taxon>Bacteria</taxon>
        <taxon>Bacillati</taxon>
        <taxon>Bacillota</taxon>
        <taxon>Bacilli</taxon>
        <taxon>Lactobacillales</taxon>
        <taxon>Lactobacillaceae</taxon>
        <taxon>Fructobacillus</taxon>
    </lineage>
</organism>
<evidence type="ECO:0000259" key="2">
    <source>
        <dbReference type="Pfam" id="PF01757"/>
    </source>
</evidence>
<feature type="transmembrane region" description="Helical" evidence="1">
    <location>
        <begin position="121"/>
        <end position="141"/>
    </location>
</feature>
<comment type="caution">
    <text evidence="3">The sequence shown here is derived from an EMBL/GenBank/DDBJ whole genome shotgun (WGS) entry which is preliminary data.</text>
</comment>
<dbReference type="Proteomes" id="UP001314262">
    <property type="component" value="Unassembled WGS sequence"/>
</dbReference>
<gene>
    <name evidence="3" type="ORF">R53137_KAKDMLNK_00485</name>
</gene>
<feature type="domain" description="Acyltransferase 3" evidence="2">
    <location>
        <begin position="6"/>
        <end position="299"/>
    </location>
</feature>
<feature type="transmembrane region" description="Helical" evidence="1">
    <location>
        <begin position="79"/>
        <end position="101"/>
    </location>
</feature>
<dbReference type="Pfam" id="PF01757">
    <property type="entry name" value="Acyl_transf_3"/>
    <property type="match status" value="1"/>
</dbReference>
<dbReference type="InterPro" id="IPR052734">
    <property type="entry name" value="Nod_factor_acetyltransferase"/>
</dbReference>
<feature type="transmembrane region" description="Helical" evidence="1">
    <location>
        <begin position="46"/>
        <end position="67"/>
    </location>
</feature>
<dbReference type="InterPro" id="IPR002656">
    <property type="entry name" value="Acyl_transf_3_dom"/>
</dbReference>
<dbReference type="EMBL" id="CAUZLT010000002">
    <property type="protein sequence ID" value="CAK1233966.1"/>
    <property type="molecule type" value="Genomic_DNA"/>
</dbReference>
<dbReference type="RefSeq" id="WP_338348938.1">
    <property type="nucleotide sequence ID" value="NZ_CAUZLQ010000001.1"/>
</dbReference>
<evidence type="ECO:0000256" key="1">
    <source>
        <dbReference type="SAM" id="Phobius"/>
    </source>
</evidence>